<proteinExistence type="predicted"/>
<keyword evidence="6" id="KW-1185">Reference proteome</keyword>
<keyword evidence="1" id="KW-0678">Repressor</keyword>
<comment type="caution">
    <text evidence="5">The sequence shown here is derived from an EMBL/GenBank/DDBJ whole genome shotgun (WGS) entry which is preliminary data.</text>
</comment>
<dbReference type="InterPro" id="IPR036388">
    <property type="entry name" value="WH-like_DNA-bd_sf"/>
</dbReference>
<dbReference type="Gene3D" id="3.40.50.1360">
    <property type="match status" value="1"/>
</dbReference>
<dbReference type="PRINTS" id="PR00037">
    <property type="entry name" value="HTHLACR"/>
</dbReference>
<dbReference type="Pfam" id="PF08220">
    <property type="entry name" value="HTH_DeoR"/>
    <property type="match status" value="1"/>
</dbReference>
<dbReference type="Gene3D" id="1.10.10.10">
    <property type="entry name" value="Winged helix-like DNA-binding domain superfamily/Winged helix DNA-binding domain"/>
    <property type="match status" value="1"/>
</dbReference>
<dbReference type="SMART" id="SM00420">
    <property type="entry name" value="HTH_DEOR"/>
    <property type="match status" value="1"/>
</dbReference>
<protein>
    <submittedName>
        <fullName evidence="5">DeoR/GlpR family DNA-binding transcription regulator</fullName>
    </submittedName>
</protein>
<dbReference type="InterPro" id="IPR014036">
    <property type="entry name" value="DeoR-like_C"/>
</dbReference>
<evidence type="ECO:0000256" key="1">
    <source>
        <dbReference type="ARBA" id="ARBA00022491"/>
    </source>
</evidence>
<evidence type="ECO:0000256" key="2">
    <source>
        <dbReference type="ARBA" id="ARBA00023015"/>
    </source>
</evidence>
<dbReference type="Pfam" id="PF00455">
    <property type="entry name" value="DeoRC"/>
    <property type="match status" value="1"/>
</dbReference>
<dbReference type="InterPro" id="IPR037171">
    <property type="entry name" value="NagB/RpiA_transferase-like"/>
</dbReference>
<dbReference type="PANTHER" id="PTHR30363">
    <property type="entry name" value="HTH-TYPE TRANSCRIPTIONAL REGULATOR SRLR-RELATED"/>
    <property type="match status" value="1"/>
</dbReference>
<sequence>MSAPELARRRDRIVNLLSIHGPLSAADLAGRLGVSVQTIRTDLRELDEQGVIRRRHGEASLSQRSENIGYQPRLAIARDEKGRIGQAVAELIEDGSRLALGTGTTVEEVARALTRRDNLMVATNNIHAVLALRAAPGLTLHLAGGKVRMRDLDIIGADSQDFFGQFRLDVAIFSCGALSEIGEVMDFTPEEIRARRAIAGCADRSILILDSTKIGRPAPLKHGHLWDYDVVVHAGSLPETTRAACTAADCRLIPV</sequence>
<dbReference type="SUPFAM" id="SSF46785">
    <property type="entry name" value="Winged helix' DNA-binding domain"/>
    <property type="match status" value="1"/>
</dbReference>
<dbReference type="PANTHER" id="PTHR30363:SF4">
    <property type="entry name" value="GLYCEROL-3-PHOSPHATE REGULON REPRESSOR"/>
    <property type="match status" value="1"/>
</dbReference>
<dbReference type="InterPro" id="IPR001034">
    <property type="entry name" value="DeoR_HTH"/>
</dbReference>
<evidence type="ECO:0000256" key="3">
    <source>
        <dbReference type="ARBA" id="ARBA00023163"/>
    </source>
</evidence>
<keyword evidence="2" id="KW-0805">Transcription regulation</keyword>
<dbReference type="InterPro" id="IPR036390">
    <property type="entry name" value="WH_DNA-bd_sf"/>
</dbReference>
<keyword evidence="5" id="KW-0238">DNA-binding</keyword>
<feature type="domain" description="HTH deoR-type" evidence="4">
    <location>
        <begin position="6"/>
        <end position="61"/>
    </location>
</feature>
<dbReference type="Proteomes" id="UP001243757">
    <property type="component" value="Unassembled WGS sequence"/>
</dbReference>
<dbReference type="PROSITE" id="PS51000">
    <property type="entry name" value="HTH_DEOR_2"/>
    <property type="match status" value="1"/>
</dbReference>
<dbReference type="RefSeq" id="WP_284479426.1">
    <property type="nucleotide sequence ID" value="NZ_JASNJD010000002.1"/>
</dbReference>
<dbReference type="SMART" id="SM01134">
    <property type="entry name" value="DeoRC"/>
    <property type="match status" value="1"/>
</dbReference>
<dbReference type="EMBL" id="JASNJD010000002">
    <property type="protein sequence ID" value="MDK3016604.1"/>
    <property type="molecule type" value="Genomic_DNA"/>
</dbReference>
<dbReference type="CDD" id="cd00090">
    <property type="entry name" value="HTH_ARSR"/>
    <property type="match status" value="1"/>
</dbReference>
<reference evidence="5 6" key="1">
    <citation type="submission" date="2023-05" db="EMBL/GenBank/DDBJ databases">
        <title>Pseudodonghicola sp. nov.</title>
        <authorList>
            <person name="Huang J."/>
        </authorList>
    </citation>
    <scope>NUCLEOTIDE SEQUENCE [LARGE SCALE GENOMIC DNA]</scope>
    <source>
        <strain evidence="5 6">IC7</strain>
    </source>
</reference>
<organism evidence="5 6">
    <name type="scientific">Pseudodonghicola flavimaris</name>
    <dbReference type="NCBI Taxonomy" id="3050036"/>
    <lineage>
        <taxon>Bacteria</taxon>
        <taxon>Pseudomonadati</taxon>
        <taxon>Pseudomonadota</taxon>
        <taxon>Alphaproteobacteria</taxon>
        <taxon>Rhodobacterales</taxon>
        <taxon>Paracoccaceae</taxon>
        <taxon>Pseudodonghicola</taxon>
    </lineage>
</organism>
<evidence type="ECO:0000259" key="4">
    <source>
        <dbReference type="PROSITE" id="PS51000"/>
    </source>
</evidence>
<keyword evidence="3" id="KW-0804">Transcription</keyword>
<dbReference type="InterPro" id="IPR050313">
    <property type="entry name" value="Carb_Metab_HTH_regulators"/>
</dbReference>
<name>A0ABT7EWD5_9RHOB</name>
<evidence type="ECO:0000313" key="6">
    <source>
        <dbReference type="Proteomes" id="UP001243757"/>
    </source>
</evidence>
<accession>A0ABT7EWD5</accession>
<evidence type="ECO:0000313" key="5">
    <source>
        <dbReference type="EMBL" id="MDK3016604.1"/>
    </source>
</evidence>
<dbReference type="GO" id="GO:0003677">
    <property type="term" value="F:DNA binding"/>
    <property type="evidence" value="ECO:0007669"/>
    <property type="project" value="UniProtKB-KW"/>
</dbReference>
<gene>
    <name evidence="5" type="ORF">QO033_02890</name>
</gene>
<dbReference type="InterPro" id="IPR011991">
    <property type="entry name" value="ArsR-like_HTH"/>
</dbReference>
<dbReference type="SUPFAM" id="SSF100950">
    <property type="entry name" value="NagB/RpiA/CoA transferase-like"/>
    <property type="match status" value="1"/>
</dbReference>